<keyword evidence="10" id="KW-1185">Reference proteome</keyword>
<dbReference type="InterPro" id="IPR044184">
    <property type="entry name" value="SNE/GID2"/>
</dbReference>
<feature type="domain" description="F-box" evidence="8">
    <location>
        <begin position="45"/>
        <end position="85"/>
    </location>
</feature>
<evidence type="ECO:0000256" key="6">
    <source>
        <dbReference type="ARBA" id="ARBA00069742"/>
    </source>
</evidence>
<evidence type="ECO:0000256" key="1">
    <source>
        <dbReference type="ARBA" id="ARBA00004123"/>
    </source>
</evidence>
<evidence type="ECO:0000259" key="8">
    <source>
        <dbReference type="Pfam" id="PF12937"/>
    </source>
</evidence>
<feature type="compositionally biased region" description="Pro residues" evidence="7">
    <location>
        <begin position="121"/>
        <end position="130"/>
    </location>
</feature>
<dbReference type="EMBL" id="JBBNAE010000009">
    <property type="protein sequence ID" value="KAK9097297.1"/>
    <property type="molecule type" value="Genomic_DNA"/>
</dbReference>
<dbReference type="FunFam" id="1.20.1280.50:FF:000067">
    <property type="entry name" value="F-box protein GID2"/>
    <property type="match status" value="1"/>
</dbReference>
<dbReference type="PANTHER" id="PTHR47750:SF7">
    <property type="entry name" value="F-BOX PROTEIN"/>
    <property type="match status" value="1"/>
</dbReference>
<feature type="region of interest" description="Disordered" evidence="7">
    <location>
        <begin position="1"/>
        <end position="38"/>
    </location>
</feature>
<feature type="compositionally biased region" description="Low complexity" evidence="7">
    <location>
        <begin position="131"/>
        <end position="142"/>
    </location>
</feature>
<dbReference type="GO" id="GO:0005634">
    <property type="term" value="C:nucleus"/>
    <property type="evidence" value="ECO:0007669"/>
    <property type="project" value="UniProtKB-SubCell"/>
</dbReference>
<dbReference type="CDD" id="cd22151">
    <property type="entry name" value="F-box_AtGID2-like"/>
    <property type="match status" value="1"/>
</dbReference>
<protein>
    <recommendedName>
        <fullName evidence="6">F-box protein GID2</fullName>
    </recommendedName>
</protein>
<accession>A0AAP0ESL5</accession>
<evidence type="ECO:0000256" key="7">
    <source>
        <dbReference type="SAM" id="MobiDB-lite"/>
    </source>
</evidence>
<keyword evidence="3" id="KW-0833">Ubl conjugation pathway</keyword>
<dbReference type="GO" id="GO:0009740">
    <property type="term" value="P:gibberellic acid mediated signaling pathway"/>
    <property type="evidence" value="ECO:0007669"/>
    <property type="project" value="UniProtKB-KW"/>
</dbReference>
<dbReference type="PANTHER" id="PTHR47750">
    <property type="entry name" value="F-BOX PROTEIN SNE"/>
    <property type="match status" value="1"/>
</dbReference>
<proteinExistence type="predicted"/>
<evidence type="ECO:0000313" key="10">
    <source>
        <dbReference type="Proteomes" id="UP001417504"/>
    </source>
</evidence>
<evidence type="ECO:0000313" key="9">
    <source>
        <dbReference type="EMBL" id="KAK9097297.1"/>
    </source>
</evidence>
<dbReference type="InterPro" id="IPR036047">
    <property type="entry name" value="F-box-like_dom_sf"/>
</dbReference>
<dbReference type="SUPFAM" id="SSF81383">
    <property type="entry name" value="F-box domain"/>
    <property type="match status" value="1"/>
</dbReference>
<evidence type="ECO:0000256" key="2">
    <source>
        <dbReference type="ARBA" id="ARBA00004906"/>
    </source>
</evidence>
<dbReference type="GO" id="GO:0019005">
    <property type="term" value="C:SCF ubiquitin ligase complex"/>
    <property type="evidence" value="ECO:0007669"/>
    <property type="project" value="InterPro"/>
</dbReference>
<feature type="compositionally biased region" description="Acidic residues" evidence="7">
    <location>
        <begin position="27"/>
        <end position="38"/>
    </location>
</feature>
<keyword evidence="5" id="KW-0539">Nucleus</keyword>
<evidence type="ECO:0000256" key="3">
    <source>
        <dbReference type="ARBA" id="ARBA00022786"/>
    </source>
</evidence>
<comment type="pathway">
    <text evidence="2">Protein modification; protein ubiquitination.</text>
</comment>
<gene>
    <name evidence="9" type="ORF">Sjap_022794</name>
</gene>
<dbReference type="InterPro" id="IPR001810">
    <property type="entry name" value="F-box_dom"/>
</dbReference>
<evidence type="ECO:0000256" key="4">
    <source>
        <dbReference type="ARBA" id="ARBA00022941"/>
    </source>
</evidence>
<organism evidence="9 10">
    <name type="scientific">Stephania japonica</name>
    <dbReference type="NCBI Taxonomy" id="461633"/>
    <lineage>
        <taxon>Eukaryota</taxon>
        <taxon>Viridiplantae</taxon>
        <taxon>Streptophyta</taxon>
        <taxon>Embryophyta</taxon>
        <taxon>Tracheophyta</taxon>
        <taxon>Spermatophyta</taxon>
        <taxon>Magnoliopsida</taxon>
        <taxon>Ranunculales</taxon>
        <taxon>Menispermaceae</taxon>
        <taxon>Menispermoideae</taxon>
        <taxon>Cissampelideae</taxon>
        <taxon>Stephania</taxon>
    </lineage>
</organism>
<comment type="caution">
    <text evidence="9">The sequence shown here is derived from an EMBL/GenBank/DDBJ whole genome shotgun (WGS) entry which is preliminary data.</text>
</comment>
<dbReference type="Gene3D" id="1.20.1280.50">
    <property type="match status" value="1"/>
</dbReference>
<comment type="subcellular location">
    <subcellularLocation>
        <location evidence="1">Nucleus</location>
    </subcellularLocation>
</comment>
<evidence type="ECO:0000256" key="5">
    <source>
        <dbReference type="ARBA" id="ARBA00023242"/>
    </source>
</evidence>
<feature type="compositionally biased region" description="Acidic residues" evidence="7">
    <location>
        <begin position="1"/>
        <end position="11"/>
    </location>
</feature>
<dbReference type="Proteomes" id="UP001417504">
    <property type="component" value="Unassembled WGS sequence"/>
</dbReference>
<reference evidence="9 10" key="1">
    <citation type="submission" date="2024-01" db="EMBL/GenBank/DDBJ databases">
        <title>Genome assemblies of Stephania.</title>
        <authorList>
            <person name="Yang L."/>
        </authorList>
    </citation>
    <scope>NUCLEOTIDE SEQUENCE [LARGE SCALE GENOMIC DNA]</scope>
    <source>
        <strain evidence="9">QJT</strain>
        <tissue evidence="9">Leaf</tissue>
    </source>
</reference>
<sequence>MKRGVDDEDESNVIPDEKLLKRRKGEVEEEEEEEEEEVAWSGLGPDLLYEVMKHADARTLGVASCVNKQWNKTAQDERLWEMICTDHWVKSGSGIQQLRSVVLPLGGFRRLYSNLKTFFASPPPPPPPPTTTSTSSSSSSSSAMASVIPSRSKAPPRWGKDEFHLSLSLLSIRFYESMRPNNNVKKQ</sequence>
<keyword evidence="4" id="KW-0939">Gibberellin signaling pathway</keyword>
<dbReference type="Pfam" id="PF12937">
    <property type="entry name" value="F-box-like"/>
    <property type="match status" value="1"/>
</dbReference>
<dbReference type="GO" id="GO:0009937">
    <property type="term" value="P:regulation of gibberellic acid mediated signaling pathway"/>
    <property type="evidence" value="ECO:0007669"/>
    <property type="project" value="InterPro"/>
</dbReference>
<dbReference type="AlphaFoldDB" id="A0AAP0ESL5"/>
<feature type="region of interest" description="Disordered" evidence="7">
    <location>
        <begin position="119"/>
        <end position="159"/>
    </location>
</feature>
<name>A0AAP0ESL5_9MAGN</name>